<accession>A0A813USJ7</accession>
<dbReference type="EMBL" id="CAJNOQ010000681">
    <property type="protein sequence ID" value="CAF0827513.1"/>
    <property type="molecule type" value="Genomic_DNA"/>
</dbReference>
<organism evidence="2 6">
    <name type="scientific">Didymodactylos carnosus</name>
    <dbReference type="NCBI Taxonomy" id="1234261"/>
    <lineage>
        <taxon>Eukaryota</taxon>
        <taxon>Metazoa</taxon>
        <taxon>Spiralia</taxon>
        <taxon>Gnathifera</taxon>
        <taxon>Rotifera</taxon>
        <taxon>Eurotatoria</taxon>
        <taxon>Bdelloidea</taxon>
        <taxon>Philodinida</taxon>
        <taxon>Philodinidae</taxon>
        <taxon>Didymodactylos</taxon>
    </lineage>
</organism>
<sequence length="77" mass="9131">MFLTWAPIGLGAIIVGGLGNWICLNKHMTPKNLLRDDRDYYMYLRDRRITGCEYYPKGLEDLDEAPKPKKRKTLWNW</sequence>
<keyword evidence="1" id="KW-0472">Membrane</keyword>
<feature type="transmembrane region" description="Helical" evidence="1">
    <location>
        <begin position="6"/>
        <end position="24"/>
    </location>
</feature>
<evidence type="ECO:0000313" key="6">
    <source>
        <dbReference type="Proteomes" id="UP000663829"/>
    </source>
</evidence>
<dbReference type="Proteomes" id="UP000681722">
    <property type="component" value="Unassembled WGS sequence"/>
</dbReference>
<dbReference type="AlphaFoldDB" id="A0A813USJ7"/>
<proteinExistence type="predicted"/>
<dbReference type="Proteomes" id="UP000663829">
    <property type="component" value="Unassembled WGS sequence"/>
</dbReference>
<gene>
    <name evidence="2" type="ORF">GPM918_LOCUS4876</name>
    <name evidence="3" type="ORF">OVA965_LOCUS17276</name>
    <name evidence="4" type="ORF">SRO942_LOCUS4859</name>
    <name evidence="5" type="ORF">TMI583_LOCUS17287</name>
</gene>
<reference evidence="2" key="1">
    <citation type="submission" date="2021-02" db="EMBL/GenBank/DDBJ databases">
        <authorList>
            <person name="Nowell W R."/>
        </authorList>
    </citation>
    <scope>NUCLEOTIDE SEQUENCE</scope>
</reference>
<keyword evidence="1" id="KW-1133">Transmembrane helix</keyword>
<dbReference type="EMBL" id="CAJOBA010008255">
    <property type="protein sequence ID" value="CAF3824059.1"/>
    <property type="molecule type" value="Genomic_DNA"/>
</dbReference>
<dbReference type="Proteomes" id="UP000677228">
    <property type="component" value="Unassembled WGS sequence"/>
</dbReference>
<evidence type="ECO:0000313" key="3">
    <source>
        <dbReference type="EMBL" id="CAF1058148.1"/>
    </source>
</evidence>
<keyword evidence="1" id="KW-0812">Transmembrane</keyword>
<dbReference type="EMBL" id="CAJOBC010000676">
    <property type="protein sequence ID" value="CAF3614014.1"/>
    <property type="molecule type" value="Genomic_DNA"/>
</dbReference>
<dbReference type="Proteomes" id="UP000682733">
    <property type="component" value="Unassembled WGS sequence"/>
</dbReference>
<comment type="caution">
    <text evidence="2">The sequence shown here is derived from an EMBL/GenBank/DDBJ whole genome shotgun (WGS) entry which is preliminary data.</text>
</comment>
<evidence type="ECO:0000313" key="2">
    <source>
        <dbReference type="EMBL" id="CAF0827513.1"/>
    </source>
</evidence>
<evidence type="ECO:0000313" key="5">
    <source>
        <dbReference type="EMBL" id="CAF3824059.1"/>
    </source>
</evidence>
<evidence type="ECO:0000313" key="4">
    <source>
        <dbReference type="EMBL" id="CAF3614014.1"/>
    </source>
</evidence>
<protein>
    <recommendedName>
        <fullName evidence="7">NADH dehydrogenase [ubiquinone] 1 alpha subcomplex subunit 1</fullName>
    </recommendedName>
</protein>
<evidence type="ECO:0000256" key="1">
    <source>
        <dbReference type="SAM" id="Phobius"/>
    </source>
</evidence>
<keyword evidence="6" id="KW-1185">Reference proteome</keyword>
<name>A0A813USJ7_9BILA</name>
<evidence type="ECO:0008006" key="7">
    <source>
        <dbReference type="Google" id="ProtNLM"/>
    </source>
</evidence>
<dbReference type="EMBL" id="CAJNOK010008240">
    <property type="protein sequence ID" value="CAF1058148.1"/>
    <property type="molecule type" value="Genomic_DNA"/>
</dbReference>